<gene>
    <name evidence="3" type="ORF">RHSIM_Rhsim02G0118800</name>
</gene>
<keyword evidence="4" id="KW-1185">Reference proteome</keyword>
<feature type="region of interest" description="Disordered" evidence="1">
    <location>
        <begin position="1"/>
        <end position="23"/>
    </location>
</feature>
<accession>A0A834H9K2</accession>
<dbReference type="EMBL" id="WJXA01000002">
    <property type="protein sequence ID" value="KAF7150361.1"/>
    <property type="molecule type" value="Genomic_DNA"/>
</dbReference>
<dbReference type="InterPro" id="IPR000270">
    <property type="entry name" value="PB1_dom"/>
</dbReference>
<dbReference type="OrthoDB" id="1938580at2759"/>
<dbReference type="SMART" id="SM00666">
    <property type="entry name" value="PB1"/>
    <property type="match status" value="1"/>
</dbReference>
<evidence type="ECO:0000259" key="2">
    <source>
        <dbReference type="SMART" id="SM00666"/>
    </source>
</evidence>
<feature type="domain" description="PB1" evidence="2">
    <location>
        <begin position="43"/>
        <end position="133"/>
    </location>
</feature>
<comment type="caution">
    <text evidence="3">The sequence shown here is derived from an EMBL/GenBank/DDBJ whole genome shotgun (WGS) entry which is preliminary data.</text>
</comment>
<reference evidence="3" key="1">
    <citation type="submission" date="2019-11" db="EMBL/GenBank/DDBJ databases">
        <authorList>
            <person name="Liu Y."/>
            <person name="Hou J."/>
            <person name="Li T.-Q."/>
            <person name="Guan C.-H."/>
            <person name="Wu X."/>
            <person name="Wu H.-Z."/>
            <person name="Ling F."/>
            <person name="Zhang R."/>
            <person name="Shi X.-G."/>
            <person name="Ren J.-P."/>
            <person name="Chen E.-F."/>
            <person name="Sun J.-M."/>
        </authorList>
    </citation>
    <scope>NUCLEOTIDE SEQUENCE</scope>
    <source>
        <strain evidence="3">Adult_tree_wgs_1</strain>
        <tissue evidence="3">Leaves</tissue>
    </source>
</reference>
<evidence type="ECO:0000313" key="3">
    <source>
        <dbReference type="EMBL" id="KAF7150361.1"/>
    </source>
</evidence>
<dbReference type="Gene3D" id="3.10.20.90">
    <property type="entry name" value="Phosphatidylinositol 3-kinase Catalytic Subunit, Chain A, domain 1"/>
    <property type="match status" value="1"/>
</dbReference>
<dbReference type="InterPro" id="IPR053198">
    <property type="entry name" value="Gynoecium_Dev_Regulator"/>
</dbReference>
<organism evidence="3 4">
    <name type="scientific">Rhododendron simsii</name>
    <name type="common">Sims's rhododendron</name>
    <dbReference type="NCBI Taxonomy" id="118357"/>
    <lineage>
        <taxon>Eukaryota</taxon>
        <taxon>Viridiplantae</taxon>
        <taxon>Streptophyta</taxon>
        <taxon>Embryophyta</taxon>
        <taxon>Tracheophyta</taxon>
        <taxon>Spermatophyta</taxon>
        <taxon>Magnoliopsida</taxon>
        <taxon>eudicotyledons</taxon>
        <taxon>Gunneridae</taxon>
        <taxon>Pentapetalae</taxon>
        <taxon>asterids</taxon>
        <taxon>Ericales</taxon>
        <taxon>Ericaceae</taxon>
        <taxon>Ericoideae</taxon>
        <taxon>Rhodoreae</taxon>
        <taxon>Rhododendron</taxon>
    </lineage>
</organism>
<evidence type="ECO:0000256" key="1">
    <source>
        <dbReference type="SAM" id="MobiDB-lite"/>
    </source>
</evidence>
<dbReference type="SUPFAM" id="SSF54277">
    <property type="entry name" value="CAD &amp; PB1 domains"/>
    <property type="match status" value="1"/>
</dbReference>
<name>A0A834H9K2_RHOSS</name>
<dbReference type="CDD" id="cd06410">
    <property type="entry name" value="PB1_UP2"/>
    <property type="match status" value="1"/>
</dbReference>
<protein>
    <recommendedName>
        <fullName evidence="2">PB1 domain-containing protein</fullName>
    </recommendedName>
</protein>
<proteinExistence type="predicted"/>
<dbReference type="PANTHER" id="PTHR31066:SF33">
    <property type="entry name" value="OS07G0556300 PROTEIN"/>
    <property type="match status" value="1"/>
</dbReference>
<sequence>MTTHPTELDSITAGSPRPITDDDTHLPRVRFMCSFGGKILPRPHDNQLRYVGGDTRIVAVHRHSATYSSLLHKLSKFTGTTNMSIKYQLPNEDLDSLITVTSDEDIENMMDEYDRFALNNAGSKLARLRLFLFLNDVVSRASSISSLLDGSTKREHWFLDALNGQSGSGLDRGRSEVSSIVSEVPDYLFGLDNLDEQPREPKWKTRLNLADIVSNSDPGSPARVVSSPFCSTSSLAAPPNPELLPVKTKPDNPVRVFNRKEAPVEVEVESYTEATEKTVGLPPGYTGNPQWRYVPDPHYPSPALQHVPFYYVSNAGPPGNVPIHPVQIRAPFQPFPPPPGQLPVGYPHMVPGMGQVYGGGVRPGASMDSYEGVHQPVYYAVKNAYPGTVVPGGEEFAGLEAKMDRVNQS</sequence>
<dbReference type="AlphaFoldDB" id="A0A834H9K2"/>
<dbReference type="Pfam" id="PF00564">
    <property type="entry name" value="PB1"/>
    <property type="match status" value="1"/>
</dbReference>
<dbReference type="Proteomes" id="UP000626092">
    <property type="component" value="Unassembled WGS sequence"/>
</dbReference>
<evidence type="ECO:0000313" key="4">
    <source>
        <dbReference type="Proteomes" id="UP000626092"/>
    </source>
</evidence>
<dbReference type="PANTHER" id="PTHR31066">
    <property type="entry name" value="OS05G0427100 PROTEIN-RELATED"/>
    <property type="match status" value="1"/>
</dbReference>